<evidence type="ECO:0000256" key="6">
    <source>
        <dbReference type="ARBA" id="ARBA00022679"/>
    </source>
</evidence>
<dbReference type="NCBIfam" id="TIGR00636">
    <property type="entry name" value="PduO_Nterm"/>
    <property type="match status" value="1"/>
</dbReference>
<evidence type="ECO:0000259" key="15">
    <source>
        <dbReference type="Pfam" id="PF01923"/>
    </source>
</evidence>
<dbReference type="Gene3D" id="3.30.450.150">
    <property type="entry name" value="Haem-degrading domain"/>
    <property type="match status" value="1"/>
</dbReference>
<evidence type="ECO:0000256" key="4">
    <source>
        <dbReference type="ARBA" id="ARBA00020963"/>
    </source>
</evidence>
<evidence type="ECO:0000256" key="12">
    <source>
        <dbReference type="ARBA" id="ARBA00048555"/>
    </source>
</evidence>
<dbReference type="PANTHER" id="PTHR12213:SF0">
    <property type="entry name" value="CORRINOID ADENOSYLTRANSFERASE MMAB"/>
    <property type="match status" value="1"/>
</dbReference>
<keyword evidence="6 16" id="KW-0808">Transferase</keyword>
<comment type="pathway">
    <text evidence="1">Cofactor biosynthesis; adenosylcobalamin biosynthesis; adenosylcobalamin from cob(II)yrinate a,c-diamide: step 2/7.</text>
</comment>
<keyword evidence="17" id="KW-1185">Reference proteome</keyword>
<dbReference type="EC" id="2.5.1.17" evidence="3"/>
<dbReference type="GO" id="GO:0009236">
    <property type="term" value="P:cobalamin biosynthetic process"/>
    <property type="evidence" value="ECO:0007669"/>
    <property type="project" value="UniProtKB-KW"/>
</dbReference>
<feature type="region of interest" description="Disordered" evidence="14">
    <location>
        <begin position="1"/>
        <end position="23"/>
    </location>
</feature>
<proteinExistence type="inferred from homology"/>
<protein>
    <recommendedName>
        <fullName evidence="4">Corrinoid adenosyltransferase</fullName>
        <ecNumber evidence="3">2.5.1.17</ecNumber>
    </recommendedName>
    <alternativeName>
        <fullName evidence="9">Cob(II)alamin adenosyltransferase</fullName>
    </alternativeName>
    <alternativeName>
        <fullName evidence="11">Cob(II)yrinic acid a,c-diamide adenosyltransferase</fullName>
    </alternativeName>
    <alternativeName>
        <fullName evidence="10">Cobinamide/cobalamin adenosyltransferase</fullName>
    </alternativeName>
</protein>
<dbReference type="Gene3D" id="1.20.1200.10">
    <property type="entry name" value="Cobalamin adenosyltransferase-like"/>
    <property type="match status" value="1"/>
</dbReference>
<dbReference type="Pfam" id="PF01923">
    <property type="entry name" value="Cob_adeno_trans"/>
    <property type="match status" value="1"/>
</dbReference>
<dbReference type="EMBL" id="SOAZ01000030">
    <property type="protein sequence ID" value="TDT50366.1"/>
    <property type="molecule type" value="Genomic_DNA"/>
</dbReference>
<accession>A0A4R7KCF7</accession>
<evidence type="ECO:0000256" key="8">
    <source>
        <dbReference type="ARBA" id="ARBA00022840"/>
    </source>
</evidence>
<evidence type="ECO:0000256" key="2">
    <source>
        <dbReference type="ARBA" id="ARBA00007487"/>
    </source>
</evidence>
<evidence type="ECO:0000313" key="16">
    <source>
        <dbReference type="EMBL" id="TDT50366.1"/>
    </source>
</evidence>
<dbReference type="SUPFAM" id="SSF89028">
    <property type="entry name" value="Cobalamin adenosyltransferase-like"/>
    <property type="match status" value="1"/>
</dbReference>
<evidence type="ECO:0000256" key="14">
    <source>
        <dbReference type="SAM" id="MobiDB-lite"/>
    </source>
</evidence>
<dbReference type="GO" id="GO:0005524">
    <property type="term" value="F:ATP binding"/>
    <property type="evidence" value="ECO:0007669"/>
    <property type="project" value="UniProtKB-KW"/>
</dbReference>
<comment type="catalytic activity">
    <reaction evidence="13">
        <text>2 cob(II)alamin + reduced [electron-transfer flavoprotein] + 2 ATP = 2 adenosylcob(III)alamin + 2 triphosphate + oxidized [electron-transfer flavoprotein] + 3 H(+)</text>
        <dbReference type="Rhea" id="RHEA:28671"/>
        <dbReference type="Rhea" id="RHEA-COMP:10685"/>
        <dbReference type="Rhea" id="RHEA-COMP:10686"/>
        <dbReference type="ChEBI" id="CHEBI:15378"/>
        <dbReference type="ChEBI" id="CHEBI:16304"/>
        <dbReference type="ChEBI" id="CHEBI:18036"/>
        <dbReference type="ChEBI" id="CHEBI:18408"/>
        <dbReference type="ChEBI" id="CHEBI:30616"/>
        <dbReference type="ChEBI" id="CHEBI:57692"/>
        <dbReference type="ChEBI" id="CHEBI:58307"/>
        <dbReference type="EC" id="2.5.1.17"/>
    </reaction>
</comment>
<gene>
    <name evidence="16" type="ORF">EDD71_13026</name>
</gene>
<dbReference type="InterPro" id="IPR029499">
    <property type="entry name" value="PduO-typ"/>
</dbReference>
<evidence type="ECO:0000256" key="3">
    <source>
        <dbReference type="ARBA" id="ARBA00012454"/>
    </source>
</evidence>
<sequence>MKIYTKTGDKGETSLLGGSRTRKSDPRVWSYGTIDEANSSLGLARSKIRDSELREAILGIQKKLFEVGAELASTGTESYKPRIDEEDVLSLEKLIDHYDGLKPQINAFIIPGGTEESALLDVARTVIRRAERHIAHLEDEFDVNEHLLKYINRLSDAIYTIARYIDYIDIKDRVKHGVKLGSKDTIDREFARHILDKCIEKAMEIKVPVVITITDASGNIIVQERMDGALLASIEISRNKAFTSAIFKKPTHELKGPSEPGGELYGIGNMERVVTFGGGYPLRVKGEMFGAIGVSGGTVEEDMIVASHGVKVFKEVFLYGIREK</sequence>
<dbReference type="InterPro" id="IPR038084">
    <property type="entry name" value="PduO/GlcC-like_sf"/>
</dbReference>
<dbReference type="GO" id="GO:0008817">
    <property type="term" value="F:corrinoid adenosyltransferase activity"/>
    <property type="evidence" value="ECO:0007669"/>
    <property type="project" value="UniProtKB-EC"/>
</dbReference>
<dbReference type="OrthoDB" id="9778896at2"/>
<comment type="catalytic activity">
    <reaction evidence="12">
        <text>2 cob(II)yrinate a,c diamide + reduced [electron-transfer flavoprotein] + 2 ATP = 2 adenosylcob(III)yrinate a,c-diamide + 2 triphosphate + oxidized [electron-transfer flavoprotein] + 3 H(+)</text>
        <dbReference type="Rhea" id="RHEA:11528"/>
        <dbReference type="Rhea" id="RHEA-COMP:10685"/>
        <dbReference type="Rhea" id="RHEA-COMP:10686"/>
        <dbReference type="ChEBI" id="CHEBI:15378"/>
        <dbReference type="ChEBI" id="CHEBI:18036"/>
        <dbReference type="ChEBI" id="CHEBI:30616"/>
        <dbReference type="ChEBI" id="CHEBI:57692"/>
        <dbReference type="ChEBI" id="CHEBI:58307"/>
        <dbReference type="ChEBI" id="CHEBI:58503"/>
        <dbReference type="ChEBI" id="CHEBI:58537"/>
        <dbReference type="EC" id="2.5.1.17"/>
    </reaction>
</comment>
<dbReference type="AlphaFoldDB" id="A0A4R7KCF7"/>
<keyword evidence="8" id="KW-0067">ATP-binding</keyword>
<dbReference type="InterPro" id="IPR036451">
    <property type="entry name" value="CblAdoTrfase-like_sf"/>
</dbReference>
<name>A0A4R7KCF7_9CLOT</name>
<evidence type="ECO:0000256" key="11">
    <source>
        <dbReference type="ARBA" id="ARBA00033354"/>
    </source>
</evidence>
<dbReference type="Pfam" id="PF03928">
    <property type="entry name" value="HbpS-like"/>
    <property type="match status" value="1"/>
</dbReference>
<dbReference type="Proteomes" id="UP000295325">
    <property type="component" value="Unassembled WGS sequence"/>
</dbReference>
<comment type="caution">
    <text evidence="16">The sequence shown here is derived from an EMBL/GenBank/DDBJ whole genome shotgun (WGS) entry which is preliminary data.</text>
</comment>
<reference evidence="16 17" key="1">
    <citation type="submission" date="2019-03" db="EMBL/GenBank/DDBJ databases">
        <title>Genomic Encyclopedia of Type Strains, Phase IV (KMG-IV): sequencing the most valuable type-strain genomes for metagenomic binning, comparative biology and taxonomic classification.</title>
        <authorList>
            <person name="Goeker M."/>
        </authorList>
    </citation>
    <scope>NUCLEOTIDE SEQUENCE [LARGE SCALE GENOMIC DNA]</scope>
    <source>
        <strain evidence="16 17">DSM 24455</strain>
    </source>
</reference>
<evidence type="ECO:0000256" key="1">
    <source>
        <dbReference type="ARBA" id="ARBA00005121"/>
    </source>
</evidence>
<evidence type="ECO:0000256" key="13">
    <source>
        <dbReference type="ARBA" id="ARBA00048692"/>
    </source>
</evidence>
<evidence type="ECO:0000256" key="9">
    <source>
        <dbReference type="ARBA" id="ARBA00031529"/>
    </source>
</evidence>
<keyword evidence="5" id="KW-0169">Cobalamin biosynthesis</keyword>
<feature type="domain" description="Cobalamin adenosyltransferase-like" evidence="15">
    <location>
        <begin position="3"/>
        <end position="165"/>
    </location>
</feature>
<organism evidence="16 17">
    <name type="scientific">Fonticella tunisiensis</name>
    <dbReference type="NCBI Taxonomy" id="1096341"/>
    <lineage>
        <taxon>Bacteria</taxon>
        <taxon>Bacillati</taxon>
        <taxon>Bacillota</taxon>
        <taxon>Clostridia</taxon>
        <taxon>Eubacteriales</taxon>
        <taxon>Clostridiaceae</taxon>
        <taxon>Fonticella</taxon>
    </lineage>
</organism>
<dbReference type="RefSeq" id="WP_133629236.1">
    <property type="nucleotide sequence ID" value="NZ_SOAZ01000030.1"/>
</dbReference>
<keyword evidence="7" id="KW-0547">Nucleotide-binding</keyword>
<evidence type="ECO:0000256" key="7">
    <source>
        <dbReference type="ARBA" id="ARBA00022741"/>
    </source>
</evidence>
<dbReference type="InterPro" id="IPR016030">
    <property type="entry name" value="CblAdoTrfase-like"/>
</dbReference>
<dbReference type="PANTHER" id="PTHR12213">
    <property type="entry name" value="CORRINOID ADENOSYLTRANSFERASE"/>
    <property type="match status" value="1"/>
</dbReference>
<evidence type="ECO:0000313" key="17">
    <source>
        <dbReference type="Proteomes" id="UP000295325"/>
    </source>
</evidence>
<evidence type="ECO:0000256" key="10">
    <source>
        <dbReference type="ARBA" id="ARBA00033334"/>
    </source>
</evidence>
<dbReference type="InterPro" id="IPR005624">
    <property type="entry name" value="PduO/GlcC-like"/>
</dbReference>
<evidence type="ECO:0000256" key="5">
    <source>
        <dbReference type="ARBA" id="ARBA00022573"/>
    </source>
</evidence>
<comment type="similarity">
    <text evidence="2">Belongs to the Cob(I)alamin adenosyltransferase family.</text>
</comment>
<dbReference type="SUPFAM" id="SSF143744">
    <property type="entry name" value="GlcG-like"/>
    <property type="match status" value="1"/>
</dbReference>